<dbReference type="EnsemblMetazoa" id="BGLB030362-RA">
    <property type="protein sequence ID" value="BGLB030362-PA"/>
    <property type="gene ID" value="BGLB030362"/>
</dbReference>
<gene>
    <name evidence="2" type="primary">106063063</name>
</gene>
<proteinExistence type="predicted"/>
<keyword evidence="1" id="KW-0812">Transmembrane</keyword>
<name>A0A2C9LFF2_BIOGL</name>
<feature type="transmembrane region" description="Helical" evidence="1">
    <location>
        <begin position="109"/>
        <end position="129"/>
    </location>
</feature>
<dbReference type="VEuPathDB" id="VectorBase:BGLAX_034584"/>
<sequence length="215" mass="24394">MRCTNSFNELSETNFGCFYYTPKEETIEKPRCSFNILKVTIEKLRCLFKIPKPTIEKPRCSFNIPKDTIEKPRCSFNIPMATIISSTCGVQLNKDSKEKTIACCGKNGFLLFLSLLATVPACALTFVLVTAVVVIMYKVTFIYTIVSGIAAFLVYLREKVNEERKQHERCLKIITEKIEDYITASNMTKADKNVYLYKEGETFSTMSSERGSGNC</sequence>
<evidence type="ECO:0000313" key="2">
    <source>
        <dbReference type="EnsemblMetazoa" id="BGLB030362-PA"/>
    </source>
</evidence>
<protein>
    <submittedName>
        <fullName evidence="2">Uncharacterized protein</fullName>
    </submittedName>
</protein>
<organism evidence="2 3">
    <name type="scientific">Biomphalaria glabrata</name>
    <name type="common">Bloodfluke planorb</name>
    <name type="synonym">Freshwater snail</name>
    <dbReference type="NCBI Taxonomy" id="6526"/>
    <lineage>
        <taxon>Eukaryota</taxon>
        <taxon>Metazoa</taxon>
        <taxon>Spiralia</taxon>
        <taxon>Lophotrochozoa</taxon>
        <taxon>Mollusca</taxon>
        <taxon>Gastropoda</taxon>
        <taxon>Heterobranchia</taxon>
        <taxon>Euthyneura</taxon>
        <taxon>Panpulmonata</taxon>
        <taxon>Hygrophila</taxon>
        <taxon>Lymnaeoidea</taxon>
        <taxon>Planorbidae</taxon>
        <taxon>Biomphalaria</taxon>
    </lineage>
</organism>
<keyword evidence="1" id="KW-1133">Transmembrane helix</keyword>
<dbReference type="VEuPathDB" id="VectorBase:BGLB030362"/>
<feature type="transmembrane region" description="Helical" evidence="1">
    <location>
        <begin position="135"/>
        <end position="156"/>
    </location>
</feature>
<dbReference type="KEGG" id="bgt:106063063"/>
<evidence type="ECO:0000256" key="1">
    <source>
        <dbReference type="SAM" id="Phobius"/>
    </source>
</evidence>
<reference evidence="2" key="1">
    <citation type="submission" date="2020-05" db="UniProtKB">
        <authorList>
            <consortium name="EnsemblMetazoa"/>
        </authorList>
    </citation>
    <scope>IDENTIFICATION</scope>
    <source>
        <strain evidence="2">BB02</strain>
    </source>
</reference>
<evidence type="ECO:0000313" key="3">
    <source>
        <dbReference type="Proteomes" id="UP000076420"/>
    </source>
</evidence>
<accession>A0A2C9LFF2</accession>
<dbReference type="AlphaFoldDB" id="A0A2C9LFF2"/>
<dbReference type="Proteomes" id="UP000076420">
    <property type="component" value="Unassembled WGS sequence"/>
</dbReference>
<keyword evidence="1" id="KW-0472">Membrane</keyword>